<evidence type="ECO:0000256" key="6">
    <source>
        <dbReference type="SAM" id="MobiDB-lite"/>
    </source>
</evidence>
<feature type="compositionally biased region" description="Polar residues" evidence="6">
    <location>
        <begin position="356"/>
        <end position="367"/>
    </location>
</feature>
<organism evidence="7 8">
    <name type="scientific">Elasticomyces elasticus</name>
    <dbReference type="NCBI Taxonomy" id="574655"/>
    <lineage>
        <taxon>Eukaryota</taxon>
        <taxon>Fungi</taxon>
        <taxon>Dikarya</taxon>
        <taxon>Ascomycota</taxon>
        <taxon>Pezizomycotina</taxon>
        <taxon>Dothideomycetes</taxon>
        <taxon>Dothideomycetidae</taxon>
        <taxon>Mycosphaerellales</taxon>
        <taxon>Teratosphaeriaceae</taxon>
        <taxon>Elasticomyces</taxon>
    </lineage>
</organism>
<evidence type="ECO:0000256" key="2">
    <source>
        <dbReference type="ARBA" id="ARBA00022574"/>
    </source>
</evidence>
<dbReference type="PROSITE" id="PS50294">
    <property type="entry name" value="WD_REPEATS_REGION"/>
    <property type="match status" value="2"/>
</dbReference>
<dbReference type="PANTHER" id="PTHR19865:SF0">
    <property type="entry name" value="U3 SMALL NUCLEOLAR RNA-INTERACTING PROTEIN 2"/>
    <property type="match status" value="1"/>
</dbReference>
<gene>
    <name evidence="7" type="primary">RRP9</name>
    <name evidence="7" type="ORF">LTR97_009994</name>
</gene>
<accession>A0AAN7ZLM7</accession>
<dbReference type="PANTHER" id="PTHR19865">
    <property type="entry name" value="U3 SMALL NUCLEOLAR RNA INTERACTING PROTEIN 2"/>
    <property type="match status" value="1"/>
</dbReference>
<evidence type="ECO:0000256" key="3">
    <source>
        <dbReference type="ARBA" id="ARBA00022737"/>
    </source>
</evidence>
<feature type="repeat" description="WD" evidence="5">
    <location>
        <begin position="256"/>
        <end position="297"/>
    </location>
</feature>
<dbReference type="InterPro" id="IPR001680">
    <property type="entry name" value="WD40_rpt"/>
</dbReference>
<feature type="region of interest" description="Disordered" evidence="6">
    <location>
        <begin position="341"/>
        <end position="371"/>
    </location>
</feature>
<proteinExistence type="predicted"/>
<comment type="caution">
    <text evidence="7">The sequence shown here is derived from an EMBL/GenBank/DDBJ whole genome shotgun (WGS) entry which is preliminary data.</text>
</comment>
<feature type="compositionally biased region" description="Acidic residues" evidence="6">
    <location>
        <begin position="663"/>
        <end position="676"/>
    </location>
</feature>
<evidence type="ECO:0000256" key="4">
    <source>
        <dbReference type="ARBA" id="ARBA00023242"/>
    </source>
</evidence>
<dbReference type="AlphaFoldDB" id="A0AAN7ZLM7"/>
<feature type="compositionally biased region" description="Polar residues" evidence="6">
    <location>
        <begin position="648"/>
        <end position="658"/>
    </location>
</feature>
<keyword evidence="4" id="KW-0539">Nucleus</keyword>
<dbReference type="PROSITE" id="PS50082">
    <property type="entry name" value="WD_REPEATS_2"/>
    <property type="match status" value="2"/>
</dbReference>
<dbReference type="GO" id="GO:0032040">
    <property type="term" value="C:small-subunit processome"/>
    <property type="evidence" value="ECO:0007669"/>
    <property type="project" value="TreeGrafter"/>
</dbReference>
<dbReference type="InterPro" id="IPR015943">
    <property type="entry name" value="WD40/YVTN_repeat-like_dom_sf"/>
</dbReference>
<evidence type="ECO:0000313" key="7">
    <source>
        <dbReference type="EMBL" id="KAK5693425.1"/>
    </source>
</evidence>
<dbReference type="Pfam" id="PF00400">
    <property type="entry name" value="WD40"/>
    <property type="match status" value="3"/>
</dbReference>
<evidence type="ECO:0000256" key="5">
    <source>
        <dbReference type="PROSITE-ProRule" id="PRU00221"/>
    </source>
</evidence>
<feature type="region of interest" description="Disordered" evidence="6">
    <location>
        <begin position="1"/>
        <end position="74"/>
    </location>
</feature>
<keyword evidence="3" id="KW-0677">Repeat</keyword>
<dbReference type="InterPro" id="IPR039241">
    <property type="entry name" value="Rrp9-like"/>
</dbReference>
<dbReference type="Proteomes" id="UP001310594">
    <property type="component" value="Unassembled WGS sequence"/>
</dbReference>
<dbReference type="Gene3D" id="2.130.10.10">
    <property type="entry name" value="YVTN repeat-like/Quinoprotein amine dehydrogenase"/>
    <property type="match status" value="1"/>
</dbReference>
<feature type="region of interest" description="Disordered" evidence="6">
    <location>
        <begin position="594"/>
        <end position="676"/>
    </location>
</feature>
<evidence type="ECO:0000313" key="8">
    <source>
        <dbReference type="Proteomes" id="UP001310594"/>
    </source>
</evidence>
<dbReference type="SUPFAM" id="SSF50978">
    <property type="entry name" value="WD40 repeat-like"/>
    <property type="match status" value="1"/>
</dbReference>
<dbReference type="InterPro" id="IPR020472">
    <property type="entry name" value="WD40_PAC1"/>
</dbReference>
<dbReference type="InterPro" id="IPR036322">
    <property type="entry name" value="WD40_repeat_dom_sf"/>
</dbReference>
<sequence>MSSFFTAPASQRKRKRTQPDDRPAAKRNAAPVQKRAEARDESISGSDSDGEARQNDAVDLDDDSSSDSEAEDVASKRIRLAEQYLANTQREVLVEEGFDAVDVDQENLRRRMGERLKEDSAEGKGKLYRWIANDLDWSKAEQRTEKMAGLSVTGVAIQGRNAYTVSKDMTLSKWELPTRETPMQGGKQVGRARTKPKRVAYTRGARAKKNERDYLHHVGAILCVAASQDGKFVATGGLDKRIVIWDAASLKPLKVFTQHRDSVSSLAFRRGTNQLFSASRDRTVKIWSLDELAYVETLFGHQDEVVDVDALGAEKCVTVGARDRTARQWKVVEESQLVFRGGGAGKTKTKDKDNRSTASSEQQQQKAYNEGSMDRVACIDDETFITGSDNGSLSLWNVHKKKAVFTYPLAHGLDPPLPLEAVSAEAYPKVTALGEPQPRWITALRAIPFSDTFITGSWDGVVRTWRISEDKRRIEPVGTLGVDEPNLLHIDSVSSETLSEDFAAANRPEEEDRKLIVGVINDLAIIDRGERAKDGVLVAAAVGKQHRLGRWSEMSEARNCLVLFEVPRRGAGLVNGGAQSEPTKKVDEALEAQELGNGETGVPASAANSEVEFDERSPASQQVVKEMREAAETGQSRKDHVVVGASPSKATALSSDLVNGNADGEEEDEEFAGFDD</sequence>
<dbReference type="PRINTS" id="PR00320">
    <property type="entry name" value="GPROTEINBRPT"/>
</dbReference>
<name>A0AAN7ZLM7_9PEZI</name>
<dbReference type="GO" id="GO:0034511">
    <property type="term" value="F:U3 snoRNA binding"/>
    <property type="evidence" value="ECO:0007669"/>
    <property type="project" value="InterPro"/>
</dbReference>
<reference evidence="7" key="1">
    <citation type="submission" date="2023-08" db="EMBL/GenBank/DDBJ databases">
        <title>Black Yeasts Isolated from many extreme environments.</title>
        <authorList>
            <person name="Coleine C."/>
            <person name="Stajich J.E."/>
            <person name="Selbmann L."/>
        </authorList>
    </citation>
    <scope>NUCLEOTIDE SEQUENCE</scope>
    <source>
        <strain evidence="7">CCFEE 5810</strain>
    </source>
</reference>
<feature type="compositionally biased region" description="Acidic residues" evidence="6">
    <location>
        <begin position="58"/>
        <end position="72"/>
    </location>
</feature>
<dbReference type="EMBL" id="JAVRQU010000017">
    <property type="protein sequence ID" value="KAK5693425.1"/>
    <property type="molecule type" value="Genomic_DNA"/>
</dbReference>
<feature type="compositionally biased region" description="Basic and acidic residues" evidence="6">
    <location>
        <begin position="625"/>
        <end position="641"/>
    </location>
</feature>
<keyword evidence="2 5" id="KW-0853">WD repeat</keyword>
<comment type="subcellular location">
    <subcellularLocation>
        <location evidence="1">Nucleus</location>
    </subcellularLocation>
</comment>
<evidence type="ECO:0000256" key="1">
    <source>
        <dbReference type="ARBA" id="ARBA00004123"/>
    </source>
</evidence>
<protein>
    <submittedName>
        <fullName evidence="7">Pre-rRNA processing protein</fullName>
    </submittedName>
</protein>
<feature type="repeat" description="WD" evidence="5">
    <location>
        <begin position="214"/>
        <end position="255"/>
    </location>
</feature>
<dbReference type="SMART" id="SM00320">
    <property type="entry name" value="WD40"/>
    <property type="match status" value="5"/>
</dbReference>